<evidence type="ECO:0000313" key="2">
    <source>
        <dbReference type="EMBL" id="ERN12945.1"/>
    </source>
</evidence>
<reference evidence="3" key="1">
    <citation type="journal article" date="2013" name="Science">
        <title>The Amborella genome and the evolution of flowering plants.</title>
        <authorList>
            <consortium name="Amborella Genome Project"/>
        </authorList>
    </citation>
    <scope>NUCLEOTIDE SEQUENCE [LARGE SCALE GENOMIC DNA]</scope>
</reference>
<protein>
    <submittedName>
        <fullName evidence="2">Uncharacterized protein</fullName>
    </submittedName>
</protein>
<accession>W1PZD6</accession>
<feature type="transmembrane region" description="Helical" evidence="1">
    <location>
        <begin position="141"/>
        <end position="160"/>
    </location>
</feature>
<dbReference type="Proteomes" id="UP000017836">
    <property type="component" value="Unassembled WGS sequence"/>
</dbReference>
<sequence length="171" mass="19691">MAQQSALQCSPVYYPYTDSVLQRFIQTQDSNNRQASSSSSQPTGRVHDTLMEEYYGLVEAEKALSFALNWRTPKLGSRFGSSSGFWWEADMARMGRQGLKHWAFETLRENLLRLAFDVQWKWVGVLSMRRGRYGGKQQRRFLHGGVGVIVLLLADIFSTFNSDARRRRISE</sequence>
<keyword evidence="3" id="KW-1185">Reference proteome</keyword>
<evidence type="ECO:0000256" key="1">
    <source>
        <dbReference type="SAM" id="Phobius"/>
    </source>
</evidence>
<dbReference type="EMBL" id="KI392596">
    <property type="protein sequence ID" value="ERN12945.1"/>
    <property type="molecule type" value="Genomic_DNA"/>
</dbReference>
<name>W1PZD6_AMBTC</name>
<keyword evidence="1" id="KW-0472">Membrane</keyword>
<gene>
    <name evidence="2" type="ORF">AMTR_s00050p00225750</name>
</gene>
<dbReference type="HOGENOM" id="CLU_1564983_0_0_1"/>
<keyword evidence="1" id="KW-1133">Transmembrane helix</keyword>
<dbReference type="Gramene" id="ERN12945">
    <property type="protein sequence ID" value="ERN12945"/>
    <property type="gene ID" value="AMTR_s00050p00225750"/>
</dbReference>
<dbReference type="AlphaFoldDB" id="W1PZD6"/>
<evidence type="ECO:0000313" key="3">
    <source>
        <dbReference type="Proteomes" id="UP000017836"/>
    </source>
</evidence>
<proteinExistence type="predicted"/>
<organism evidence="2 3">
    <name type="scientific">Amborella trichopoda</name>
    <dbReference type="NCBI Taxonomy" id="13333"/>
    <lineage>
        <taxon>Eukaryota</taxon>
        <taxon>Viridiplantae</taxon>
        <taxon>Streptophyta</taxon>
        <taxon>Embryophyta</taxon>
        <taxon>Tracheophyta</taxon>
        <taxon>Spermatophyta</taxon>
        <taxon>Magnoliopsida</taxon>
        <taxon>Amborellales</taxon>
        <taxon>Amborellaceae</taxon>
        <taxon>Amborella</taxon>
    </lineage>
</organism>
<keyword evidence="1" id="KW-0812">Transmembrane</keyword>